<evidence type="ECO:0000256" key="12">
    <source>
        <dbReference type="SAM" id="Phobius"/>
    </source>
</evidence>
<feature type="transmembrane region" description="Helical" evidence="12">
    <location>
        <begin position="338"/>
        <end position="357"/>
    </location>
</feature>
<evidence type="ECO:0000256" key="1">
    <source>
        <dbReference type="ARBA" id="ARBA00002265"/>
    </source>
</evidence>
<dbReference type="NCBIfam" id="TIGR04407">
    <property type="entry name" value="LptF_YjgP"/>
    <property type="match status" value="1"/>
</dbReference>
<evidence type="ECO:0000256" key="11">
    <source>
        <dbReference type="ARBA" id="ARBA00026081"/>
    </source>
</evidence>
<comment type="similarity">
    <text evidence="3">Belongs to the LptF/LptG family.</text>
</comment>
<feature type="transmembrane region" description="Helical" evidence="12">
    <location>
        <begin position="95"/>
        <end position="115"/>
    </location>
</feature>
<comment type="caution">
    <text evidence="13">The sequence shown here is derived from an EMBL/GenBank/DDBJ whole genome shotgun (WGS) entry which is preliminary data.</text>
</comment>
<feature type="transmembrane region" description="Helical" evidence="12">
    <location>
        <begin position="135"/>
        <end position="159"/>
    </location>
</feature>
<evidence type="ECO:0000256" key="10">
    <source>
        <dbReference type="ARBA" id="ARBA00023136"/>
    </source>
</evidence>
<protein>
    <recommendedName>
        <fullName evidence="4">Lipopolysaccharide export system permease protein LptF</fullName>
    </recommendedName>
</protein>
<feature type="transmembrane region" description="Helical" evidence="12">
    <location>
        <begin position="369"/>
        <end position="389"/>
    </location>
</feature>
<evidence type="ECO:0000256" key="3">
    <source>
        <dbReference type="ARBA" id="ARBA00007725"/>
    </source>
</evidence>
<accession>A0ABM8M8E0</accession>
<reference evidence="13 14" key="1">
    <citation type="submission" date="2020-05" db="EMBL/GenBank/DDBJ databases">
        <authorList>
            <person name="Petersen J."/>
            <person name="Sayavedra L."/>
        </authorList>
    </citation>
    <scope>NUCLEOTIDE SEQUENCE [LARGE SCALE GENOMIC DNA]</scope>
    <source>
        <strain evidence="13">B azoricus SOX ET2 1586I</strain>
    </source>
</reference>
<evidence type="ECO:0000313" key="13">
    <source>
        <dbReference type="EMBL" id="CAB5502684.1"/>
    </source>
</evidence>
<comment type="subcellular location">
    <subcellularLocation>
        <location evidence="2">Cell inner membrane</location>
        <topology evidence="2">Multi-pass membrane protein</topology>
    </subcellularLocation>
</comment>
<sequence length="406" mass="46296">MMNFSHLCHRKNKNTFIFRGMKLSNDFKQAYYLINTILAKYLMRNAWVLTGAVFLIISLVVFGNQVVLMIKESIKYGIPTTDLLPLISFNMIRDIPLILSLSLFLAIILTVSKFYKNSEAVVMNSLGLGDKHFMVFMQPVVLPVSLFILLLTTLVVPWTKTQKNIIIERNNNASEFAFIKQREFQEFKNGEIVFYTSKVKGADGNAQQQMEEVFVYTLDDGEPIITLAKQAQKYTNPKTHSTYLRLQDGMRYHGFPSEANKKILNFDSYDLQIIDGEVRSDGGSTKEESQGMIDLLYSDNPKDVAEFQWRLSQPLSIFILSFLGVLLGKTSHRGGKNLGVLFGVAAFIIYNNALLMARSSLEGGEISALVGLWWVHLLMFGFIFLLYIYRHEKLTMITNLLLEKVK</sequence>
<organism evidence="13 14">
    <name type="scientific">Bathymodiolus thermophilus thioautotrophic gill symbiont</name>
    <dbReference type="NCBI Taxonomy" id="2360"/>
    <lineage>
        <taxon>Bacteria</taxon>
        <taxon>Pseudomonadati</taxon>
        <taxon>Pseudomonadota</taxon>
        <taxon>Gammaproteobacteria</taxon>
        <taxon>sulfur-oxidizing symbionts</taxon>
    </lineage>
</organism>
<keyword evidence="5" id="KW-0813">Transport</keyword>
<evidence type="ECO:0000256" key="4">
    <source>
        <dbReference type="ARBA" id="ARBA00014213"/>
    </source>
</evidence>
<keyword evidence="10 12" id="KW-0472">Membrane</keyword>
<dbReference type="Pfam" id="PF03739">
    <property type="entry name" value="LptF_LptG"/>
    <property type="match status" value="1"/>
</dbReference>
<keyword evidence="7" id="KW-0997">Cell inner membrane</keyword>
<keyword evidence="9 12" id="KW-1133">Transmembrane helix</keyword>
<gene>
    <name evidence="13" type="ORF">AZO1586I_1000</name>
</gene>
<evidence type="ECO:0000313" key="14">
    <source>
        <dbReference type="Proteomes" id="UP000626656"/>
    </source>
</evidence>
<proteinExistence type="inferred from homology"/>
<dbReference type="InterPro" id="IPR030922">
    <property type="entry name" value="LptF"/>
</dbReference>
<dbReference type="EMBL" id="CAHJWF010000238">
    <property type="protein sequence ID" value="CAB5502684.1"/>
    <property type="molecule type" value="Genomic_DNA"/>
</dbReference>
<evidence type="ECO:0000256" key="2">
    <source>
        <dbReference type="ARBA" id="ARBA00004429"/>
    </source>
</evidence>
<evidence type="ECO:0000256" key="9">
    <source>
        <dbReference type="ARBA" id="ARBA00022989"/>
    </source>
</evidence>
<evidence type="ECO:0000256" key="7">
    <source>
        <dbReference type="ARBA" id="ARBA00022519"/>
    </source>
</evidence>
<keyword evidence="8 12" id="KW-0812">Transmembrane</keyword>
<evidence type="ECO:0000256" key="8">
    <source>
        <dbReference type="ARBA" id="ARBA00022692"/>
    </source>
</evidence>
<evidence type="ECO:0000256" key="5">
    <source>
        <dbReference type="ARBA" id="ARBA00022448"/>
    </source>
</evidence>
<dbReference type="InterPro" id="IPR005495">
    <property type="entry name" value="LptG/LptF_permease"/>
</dbReference>
<keyword evidence="6" id="KW-1003">Cell membrane</keyword>
<dbReference type="Proteomes" id="UP000626656">
    <property type="component" value="Unassembled WGS sequence"/>
</dbReference>
<comment type="subunit">
    <text evidence="11">Component of the lipopolysaccharide transport and assembly complex. The LptBFG transporter is composed of two ATP-binding proteins (LptB) and two transmembrane proteins (LptF and LptG).</text>
</comment>
<comment type="function">
    <text evidence="1">Part of the ABC transporter complex LptBFG involved in the translocation of lipopolysaccharide (LPS) from the inner membrane to the outer membrane.</text>
</comment>
<keyword evidence="14" id="KW-1185">Reference proteome</keyword>
<feature type="transmembrane region" description="Helical" evidence="12">
    <location>
        <begin position="46"/>
        <end position="70"/>
    </location>
</feature>
<evidence type="ECO:0000256" key="6">
    <source>
        <dbReference type="ARBA" id="ARBA00022475"/>
    </source>
</evidence>
<name>A0ABM8M8E0_9GAMM</name>
<dbReference type="PANTHER" id="PTHR33529">
    <property type="entry name" value="SLR0882 PROTEIN-RELATED"/>
    <property type="match status" value="1"/>
</dbReference>
<dbReference type="PANTHER" id="PTHR33529:SF7">
    <property type="entry name" value="LIPOPOLYSACCHARIDE EXPORT SYSTEM PERMEASE PROTEIN LPTF"/>
    <property type="match status" value="1"/>
</dbReference>